<dbReference type="InterPro" id="IPR005467">
    <property type="entry name" value="His_kinase_dom"/>
</dbReference>
<dbReference type="PANTHER" id="PTHR43304">
    <property type="entry name" value="PHYTOCHROME-LIKE PROTEIN CPH1"/>
    <property type="match status" value="1"/>
</dbReference>
<keyword evidence="7" id="KW-0129">CBS domain</keyword>
<dbReference type="Gene3D" id="3.30.565.10">
    <property type="entry name" value="Histidine kinase-like ATPase, C-terminal domain"/>
    <property type="match status" value="1"/>
</dbReference>
<dbReference type="InterPro" id="IPR000700">
    <property type="entry name" value="PAS-assoc_C"/>
</dbReference>
<dbReference type="CDD" id="cd00130">
    <property type="entry name" value="PAS"/>
    <property type="match status" value="3"/>
</dbReference>
<dbReference type="Gene3D" id="3.10.580.10">
    <property type="entry name" value="CBS-domain"/>
    <property type="match status" value="1"/>
</dbReference>
<reference evidence="12 13" key="1">
    <citation type="journal article" date="2020" name="ISME J.">
        <title>Comparative genomics reveals insights into cyanobacterial evolution and habitat adaptation.</title>
        <authorList>
            <person name="Chen M.Y."/>
            <person name="Teng W.K."/>
            <person name="Zhao L."/>
            <person name="Hu C.X."/>
            <person name="Zhou Y.K."/>
            <person name="Han B.P."/>
            <person name="Song L.R."/>
            <person name="Shu W.S."/>
        </authorList>
    </citation>
    <scope>NUCLEOTIDE SEQUENCE [LARGE SCALE GENOMIC DNA]</scope>
    <source>
        <strain evidence="12 13">FACHB-723</strain>
    </source>
</reference>
<sequence length="989" mass="112556">MPISTDTLTADQIGSAMIANPLLANRDTPVITAITLMRDARQQGGSDAARASCVLVLESNQVVGIFTEADVVRMIAQRQSPENMTMDAVMTKPVITTRASAFTDLSTIIHLLQHHRILHLPVVDAQDQLIGLVTAASLWESIGIKTKLLNEHQTILQGLQENEHDLQVQREFNQLIAEITSRFVDLHPEHLDAEIQSTLRLIGETTQVDTCYIFQYDIEKQTSSMTHEWVKEGCQSQIAIAQEIDCWRLFPWSSNLLDQCEVVYIPNIADLPPEAAIDQANWRQANIAAILLVSLTQKSGMIGAIGFASFSQPIVWREDTIRLLQVMGQAITNMQERIQNEQKLIESEERLRLALISANQGMYDLNIQTGIAIVNSEYALMLGYDPATFVETNAKWIERLHPDDREHVAQIYRDYVAGILPDYKVEFRQQTTTGEWKWILSIGKILAWDEMGNPLRMLGTHMDISDRKKAEAERLLAKQVQQELNLLENILDVVLAGYWDWDLQTNQEYLSTGFKRMFGYAEHELADSPETWQRLIFAEDLPSVLECFERHVQSHGEIPYYNEVRYHHKDGSTVWVNCSGKIIEWDQDDKPVRMIGCHIDITKQKQAEIELLNLSDRLTLAVKSGNIAIWDWNVTDNTLICNDRMYELYGIVRTQLFSVYDTWVSRIHQDDQPIVEAAIQEALAGRKDYDSEFRVMLDDGSIRYVKAYSLVRRNAVGEAIRMIGMNIDISDRKQSEAQLLQTTAQLAASNRELEAFAYSVSHDLRSPLRAIDGFSQALLEDYGNKLDAEGKIYFDRIRHNVERMGNLIDDLLRLSRLSRSEMRYSQVNLSLLVQEQIEELQMAEPERRVEIAIASDVYVSADISLMRVVVNNLIQNAWKFTSHHTTARIEFGIATNDKQQEYQQEQPIYFVRDDGAGFDMKYADMLFGVFQRLHNTNEFAGTGIGLATVQRVIHRHGGQVWAEAAVEQGATIYFTVPQTLANTSNLKGA</sequence>
<dbReference type="InterPro" id="IPR013655">
    <property type="entry name" value="PAS_fold_3"/>
</dbReference>
<evidence type="ECO:0000256" key="6">
    <source>
        <dbReference type="ARBA" id="ARBA00023012"/>
    </source>
</evidence>
<feature type="domain" description="PAC" evidence="10">
    <location>
        <begin position="423"/>
        <end position="476"/>
    </location>
</feature>
<evidence type="ECO:0000259" key="11">
    <source>
        <dbReference type="PROSITE" id="PS51371"/>
    </source>
</evidence>
<dbReference type="Gene3D" id="3.30.450.40">
    <property type="match status" value="1"/>
</dbReference>
<evidence type="ECO:0000259" key="8">
    <source>
        <dbReference type="PROSITE" id="PS50109"/>
    </source>
</evidence>
<dbReference type="NCBIfam" id="TIGR00229">
    <property type="entry name" value="sensory_box"/>
    <property type="match status" value="3"/>
</dbReference>
<dbReference type="Pfam" id="PF00571">
    <property type="entry name" value="CBS"/>
    <property type="match status" value="2"/>
</dbReference>
<feature type="domain" description="Histidine kinase" evidence="8">
    <location>
        <begin position="759"/>
        <end position="980"/>
    </location>
</feature>
<name>A0ABR7ZTA9_9CYAN</name>
<keyword evidence="13" id="KW-1185">Reference proteome</keyword>
<dbReference type="Gene3D" id="1.10.287.130">
    <property type="match status" value="1"/>
</dbReference>
<evidence type="ECO:0000313" key="12">
    <source>
        <dbReference type="EMBL" id="MBD2187019.1"/>
    </source>
</evidence>
<comment type="caution">
    <text evidence="12">The sequence shown here is derived from an EMBL/GenBank/DDBJ whole genome shotgun (WGS) entry which is preliminary data.</text>
</comment>
<feature type="domain" description="PAC" evidence="10">
    <location>
        <begin position="560"/>
        <end position="613"/>
    </location>
</feature>
<protein>
    <recommendedName>
        <fullName evidence="2">histidine kinase</fullName>
        <ecNumber evidence="2">2.7.13.3</ecNumber>
    </recommendedName>
</protein>
<feature type="domain" description="CBS" evidence="11">
    <location>
        <begin position="90"/>
        <end position="148"/>
    </location>
</feature>
<dbReference type="InterPro" id="IPR029016">
    <property type="entry name" value="GAF-like_dom_sf"/>
</dbReference>
<proteinExistence type="predicted"/>
<dbReference type="InterPro" id="IPR003594">
    <property type="entry name" value="HATPase_dom"/>
</dbReference>
<dbReference type="SUPFAM" id="SSF47384">
    <property type="entry name" value="Homodimeric domain of signal transducing histidine kinase"/>
    <property type="match status" value="1"/>
</dbReference>
<evidence type="ECO:0000256" key="5">
    <source>
        <dbReference type="ARBA" id="ARBA00022777"/>
    </source>
</evidence>
<dbReference type="InterPro" id="IPR046342">
    <property type="entry name" value="CBS_dom_sf"/>
</dbReference>
<dbReference type="InterPro" id="IPR000014">
    <property type="entry name" value="PAS"/>
</dbReference>
<dbReference type="InterPro" id="IPR004358">
    <property type="entry name" value="Sig_transdc_His_kin-like_C"/>
</dbReference>
<dbReference type="InterPro" id="IPR003661">
    <property type="entry name" value="HisK_dim/P_dom"/>
</dbReference>
<dbReference type="Pfam" id="PF02518">
    <property type="entry name" value="HATPase_c"/>
    <property type="match status" value="1"/>
</dbReference>
<feature type="domain" description="PAS" evidence="9">
    <location>
        <begin position="347"/>
        <end position="419"/>
    </location>
</feature>
<gene>
    <name evidence="12" type="ORF">H6F41_02535</name>
</gene>
<dbReference type="PROSITE" id="PS50113">
    <property type="entry name" value="PAC"/>
    <property type="match status" value="3"/>
</dbReference>
<dbReference type="PROSITE" id="PS50109">
    <property type="entry name" value="HIS_KIN"/>
    <property type="match status" value="1"/>
</dbReference>
<dbReference type="SUPFAM" id="SSF55781">
    <property type="entry name" value="GAF domain-like"/>
    <property type="match status" value="1"/>
</dbReference>
<evidence type="ECO:0000256" key="4">
    <source>
        <dbReference type="ARBA" id="ARBA00022679"/>
    </source>
</evidence>
<dbReference type="SMART" id="SM00387">
    <property type="entry name" value="HATPase_c"/>
    <property type="match status" value="1"/>
</dbReference>
<dbReference type="InterPro" id="IPR036097">
    <property type="entry name" value="HisK_dim/P_sf"/>
</dbReference>
<dbReference type="CDD" id="cd04620">
    <property type="entry name" value="CBS_two-component_sensor_histidine_kinase_repeat1"/>
    <property type="match status" value="1"/>
</dbReference>
<dbReference type="Pfam" id="PF00512">
    <property type="entry name" value="HisKA"/>
    <property type="match status" value="1"/>
</dbReference>
<dbReference type="SUPFAM" id="SSF55874">
    <property type="entry name" value="ATPase domain of HSP90 chaperone/DNA topoisomerase II/histidine kinase"/>
    <property type="match status" value="1"/>
</dbReference>
<dbReference type="EC" id="2.7.13.3" evidence="2"/>
<accession>A0ABR7ZTA9</accession>
<feature type="domain" description="PAC" evidence="10">
    <location>
        <begin position="689"/>
        <end position="741"/>
    </location>
</feature>
<dbReference type="Gene3D" id="3.30.450.20">
    <property type="entry name" value="PAS domain"/>
    <property type="match status" value="3"/>
</dbReference>
<dbReference type="Gene3D" id="2.10.70.100">
    <property type="match status" value="1"/>
</dbReference>
<dbReference type="InterPro" id="IPR035965">
    <property type="entry name" value="PAS-like_dom_sf"/>
</dbReference>
<dbReference type="PROSITE" id="PS50112">
    <property type="entry name" value="PAS"/>
    <property type="match status" value="2"/>
</dbReference>
<dbReference type="SMART" id="SM00388">
    <property type="entry name" value="HisKA"/>
    <property type="match status" value="1"/>
</dbReference>
<feature type="domain" description="CBS" evidence="11">
    <location>
        <begin position="17"/>
        <end position="82"/>
    </location>
</feature>
<dbReference type="InterPro" id="IPR000644">
    <property type="entry name" value="CBS_dom"/>
</dbReference>
<keyword evidence="6" id="KW-0902">Two-component regulatory system</keyword>
<evidence type="ECO:0000256" key="7">
    <source>
        <dbReference type="PROSITE-ProRule" id="PRU00703"/>
    </source>
</evidence>
<keyword evidence="3" id="KW-0597">Phosphoprotein</keyword>
<dbReference type="EMBL" id="JACJQB010000002">
    <property type="protein sequence ID" value="MBD2187019.1"/>
    <property type="molecule type" value="Genomic_DNA"/>
</dbReference>
<dbReference type="PRINTS" id="PR00344">
    <property type="entry name" value="BCTRLSENSOR"/>
</dbReference>
<dbReference type="Proteomes" id="UP000642094">
    <property type="component" value="Unassembled WGS sequence"/>
</dbReference>
<feature type="domain" description="PAS" evidence="9">
    <location>
        <begin position="483"/>
        <end position="555"/>
    </location>
</feature>
<dbReference type="Pfam" id="PF01590">
    <property type="entry name" value="GAF"/>
    <property type="match status" value="1"/>
</dbReference>
<organism evidence="12 13">
    <name type="scientific">Pseudanabaena mucicola FACHB-723</name>
    <dbReference type="NCBI Taxonomy" id="2692860"/>
    <lineage>
        <taxon>Bacteria</taxon>
        <taxon>Bacillati</taxon>
        <taxon>Cyanobacteriota</taxon>
        <taxon>Cyanophyceae</taxon>
        <taxon>Pseudanabaenales</taxon>
        <taxon>Pseudanabaenaceae</taxon>
        <taxon>Pseudanabaena</taxon>
    </lineage>
</organism>
<evidence type="ECO:0000313" key="13">
    <source>
        <dbReference type="Proteomes" id="UP000642094"/>
    </source>
</evidence>
<keyword evidence="5" id="KW-0418">Kinase</keyword>
<dbReference type="InterPro" id="IPR003018">
    <property type="entry name" value="GAF"/>
</dbReference>
<dbReference type="SUPFAM" id="SSF54631">
    <property type="entry name" value="CBS-domain pair"/>
    <property type="match status" value="1"/>
</dbReference>
<evidence type="ECO:0000256" key="1">
    <source>
        <dbReference type="ARBA" id="ARBA00000085"/>
    </source>
</evidence>
<dbReference type="SMART" id="SM00091">
    <property type="entry name" value="PAS"/>
    <property type="match status" value="3"/>
</dbReference>
<dbReference type="PANTHER" id="PTHR43304:SF1">
    <property type="entry name" value="PAC DOMAIN-CONTAINING PROTEIN"/>
    <property type="match status" value="1"/>
</dbReference>
<dbReference type="InterPro" id="IPR001610">
    <property type="entry name" value="PAC"/>
</dbReference>
<evidence type="ECO:0000259" key="9">
    <source>
        <dbReference type="PROSITE" id="PS50112"/>
    </source>
</evidence>
<dbReference type="InterPro" id="IPR036890">
    <property type="entry name" value="HATPase_C_sf"/>
</dbReference>
<dbReference type="SMART" id="SM00116">
    <property type="entry name" value="CBS"/>
    <property type="match status" value="2"/>
</dbReference>
<keyword evidence="4" id="KW-0808">Transferase</keyword>
<dbReference type="PROSITE" id="PS51371">
    <property type="entry name" value="CBS"/>
    <property type="match status" value="2"/>
</dbReference>
<dbReference type="SMART" id="SM00065">
    <property type="entry name" value="GAF"/>
    <property type="match status" value="1"/>
</dbReference>
<dbReference type="SMART" id="SM00086">
    <property type="entry name" value="PAC"/>
    <property type="match status" value="3"/>
</dbReference>
<dbReference type="RefSeq" id="WP_190401894.1">
    <property type="nucleotide sequence ID" value="NZ_JACJQB010000002.1"/>
</dbReference>
<evidence type="ECO:0000256" key="2">
    <source>
        <dbReference type="ARBA" id="ARBA00012438"/>
    </source>
</evidence>
<dbReference type="Pfam" id="PF08447">
    <property type="entry name" value="PAS_3"/>
    <property type="match status" value="3"/>
</dbReference>
<evidence type="ECO:0000256" key="3">
    <source>
        <dbReference type="ARBA" id="ARBA00022553"/>
    </source>
</evidence>
<dbReference type="CDD" id="cd00082">
    <property type="entry name" value="HisKA"/>
    <property type="match status" value="1"/>
</dbReference>
<comment type="catalytic activity">
    <reaction evidence="1">
        <text>ATP + protein L-histidine = ADP + protein N-phospho-L-histidine.</text>
        <dbReference type="EC" id="2.7.13.3"/>
    </reaction>
</comment>
<dbReference type="InterPro" id="IPR052162">
    <property type="entry name" value="Sensor_kinase/Photoreceptor"/>
</dbReference>
<evidence type="ECO:0000259" key="10">
    <source>
        <dbReference type="PROSITE" id="PS50113"/>
    </source>
</evidence>
<dbReference type="SUPFAM" id="SSF55785">
    <property type="entry name" value="PYP-like sensor domain (PAS domain)"/>
    <property type="match status" value="3"/>
</dbReference>